<evidence type="ECO:0000259" key="2">
    <source>
        <dbReference type="Pfam" id="PF07705"/>
    </source>
</evidence>
<keyword evidence="1" id="KW-1133">Transmembrane helix</keyword>
<evidence type="ECO:0000256" key="1">
    <source>
        <dbReference type="SAM" id="Phobius"/>
    </source>
</evidence>
<dbReference type="Pfam" id="PF07705">
    <property type="entry name" value="CARDB"/>
    <property type="match status" value="1"/>
</dbReference>
<gene>
    <name evidence="3" type="ORF">AVDCRST_MAG82-86</name>
</gene>
<reference evidence="3" key="1">
    <citation type="submission" date="2020-02" db="EMBL/GenBank/DDBJ databases">
        <authorList>
            <person name="Meier V. D."/>
        </authorList>
    </citation>
    <scope>NUCLEOTIDE SEQUENCE</scope>
    <source>
        <strain evidence="3">AVDCRST_MAG82</strain>
    </source>
</reference>
<evidence type="ECO:0000313" key="3">
    <source>
        <dbReference type="EMBL" id="CAA9398975.1"/>
    </source>
</evidence>
<dbReference type="GO" id="GO:0005975">
    <property type="term" value="P:carbohydrate metabolic process"/>
    <property type="evidence" value="ECO:0007669"/>
    <property type="project" value="UniProtKB-ARBA"/>
</dbReference>
<dbReference type="EMBL" id="CADCVA010000009">
    <property type="protein sequence ID" value="CAA9398975.1"/>
    <property type="molecule type" value="Genomic_DNA"/>
</dbReference>
<feature type="transmembrane region" description="Helical" evidence="1">
    <location>
        <begin position="7"/>
        <end position="31"/>
    </location>
</feature>
<accession>A0A6J4P350</accession>
<dbReference type="Gene3D" id="2.60.40.10">
    <property type="entry name" value="Immunoglobulins"/>
    <property type="match status" value="1"/>
</dbReference>
<keyword evidence="1" id="KW-0472">Membrane</keyword>
<dbReference type="InterPro" id="IPR013783">
    <property type="entry name" value="Ig-like_fold"/>
</dbReference>
<protein>
    <submittedName>
        <fullName evidence="3">ATPase involved in DNA repair</fullName>
    </submittedName>
</protein>
<name>A0A6J4P350_9ACTN</name>
<sequence>MRRQRTLPAWLTLVGSILLLVVVFGFIFFVARGCVATQQATQVRKYVTSADSFLSDSSNAGRGELQRILANAGGNPARLDEEMLTQAANRTEQQHVQALRQEEIPPEFEDAHHYVVTALGIRSQATDKLVQAATGDESEFAGELATAIEDYRTSDSIVANYYIPAIKHSLKTAGQTSDQTYLEEPQSFMDYGALGFDTAPVSGTARSDPNALHGVRVTAVRVAGKPLNSDGNVVLAGADEPTFAVTVGNEGEVPETGVEVEVILNTRAERQSESKTIARLEPKKMTTVEVGGFIPGELDETAKVTVEAGPIEYEKRTANNTLTGGVTFGI</sequence>
<feature type="domain" description="CARDB" evidence="2">
    <location>
        <begin position="239"/>
        <end position="323"/>
    </location>
</feature>
<keyword evidence="1" id="KW-0812">Transmembrane</keyword>
<dbReference type="InterPro" id="IPR011635">
    <property type="entry name" value="CARDB"/>
</dbReference>
<dbReference type="AlphaFoldDB" id="A0A6J4P350"/>
<organism evidence="3">
    <name type="scientific">uncultured Rubrobacteraceae bacterium</name>
    <dbReference type="NCBI Taxonomy" id="349277"/>
    <lineage>
        <taxon>Bacteria</taxon>
        <taxon>Bacillati</taxon>
        <taxon>Actinomycetota</taxon>
        <taxon>Rubrobacteria</taxon>
        <taxon>Rubrobacterales</taxon>
        <taxon>Rubrobacteraceae</taxon>
        <taxon>environmental samples</taxon>
    </lineage>
</organism>
<proteinExistence type="predicted"/>